<accession>A0ABU5H4L0</accession>
<organism evidence="2 3">
    <name type="scientific">Hyalangium rubrum</name>
    <dbReference type="NCBI Taxonomy" id="3103134"/>
    <lineage>
        <taxon>Bacteria</taxon>
        <taxon>Pseudomonadati</taxon>
        <taxon>Myxococcota</taxon>
        <taxon>Myxococcia</taxon>
        <taxon>Myxococcales</taxon>
        <taxon>Cystobacterineae</taxon>
        <taxon>Archangiaceae</taxon>
        <taxon>Hyalangium</taxon>
    </lineage>
</organism>
<evidence type="ECO:0000313" key="2">
    <source>
        <dbReference type="EMBL" id="MDY7228181.1"/>
    </source>
</evidence>
<dbReference type="InterPro" id="IPR025566">
    <property type="entry name" value="DUF4331"/>
</dbReference>
<gene>
    <name evidence="2" type="ORF">SYV04_17305</name>
</gene>
<feature type="signal peptide" evidence="1">
    <location>
        <begin position="1"/>
        <end position="24"/>
    </location>
</feature>
<name>A0ABU5H4L0_9BACT</name>
<keyword evidence="1" id="KW-0732">Signal</keyword>
<feature type="chain" id="PRO_5045451336" evidence="1">
    <location>
        <begin position="25"/>
        <end position="510"/>
    </location>
</feature>
<protein>
    <submittedName>
        <fullName evidence="2">DUF4331 domain-containing protein</fullName>
    </submittedName>
</protein>
<reference evidence="2 3" key="1">
    <citation type="submission" date="2023-12" db="EMBL/GenBank/DDBJ databases">
        <title>the genome sequence of Hyalangium sp. s54d21.</title>
        <authorList>
            <person name="Zhang X."/>
        </authorList>
    </citation>
    <scope>NUCLEOTIDE SEQUENCE [LARGE SCALE GENOMIC DNA]</scope>
    <source>
        <strain evidence="3">s54d21</strain>
    </source>
</reference>
<dbReference type="EMBL" id="JAXIVS010000005">
    <property type="protein sequence ID" value="MDY7228181.1"/>
    <property type="molecule type" value="Genomic_DNA"/>
</dbReference>
<keyword evidence="3" id="KW-1185">Reference proteome</keyword>
<evidence type="ECO:0000313" key="3">
    <source>
        <dbReference type="Proteomes" id="UP001291309"/>
    </source>
</evidence>
<evidence type="ECO:0000256" key="1">
    <source>
        <dbReference type="SAM" id="SignalP"/>
    </source>
</evidence>
<comment type="caution">
    <text evidence="2">The sequence shown here is derived from an EMBL/GenBank/DDBJ whole genome shotgun (WGS) entry which is preliminary data.</text>
</comment>
<dbReference type="Pfam" id="PF14224">
    <property type="entry name" value="DUF4331"/>
    <property type="match status" value="1"/>
</dbReference>
<sequence length="510" mass="54160">MRVRHLASALTLAAALGAAPAADASSHREAPFISKMPKVDATDFYMFRSYEPGREAYVTLIANYLPLQDAYGGPNYFVLDPDALYEIHIDNNGDAVEDLTFQFRFTNALNGQNSISLPIGPASNQRTVSVPFFNVGKVTATDRSALNVQESYTVKLVRGTRRAGTAADVTNASGNAATFVKPVDYIGTKTFGTATEYEAYARAHLYEVTVPGCTGTSKLFVGQRREPFAVNLGPVFDLVNAPPSVITDAGARDAVPNPLENKNITTIALEVPIACLKAGTHDVIGGWTTASVRQARALNPTASYDKPSRTGGAWTQVSRLGMPLVNEVVIGIKDKDRFNASEPKNDGQFADYVTHPTLPAVLELLFGSAGVRAPTVFPRADLVAAFLTGVPNVNANGSPAAEMQRLNTALPATPRATQNNLGAAACFVNGQLTLTNPGCDPAGFPNGRRPGDDVVDVALRVAMGYLLATDEQAPARNVPFHDAVLQDASQFDNAFPYLKTPKAGANGDGT</sequence>
<dbReference type="Proteomes" id="UP001291309">
    <property type="component" value="Unassembled WGS sequence"/>
</dbReference>
<dbReference type="RefSeq" id="WP_321546905.1">
    <property type="nucleotide sequence ID" value="NZ_JAXIVS010000005.1"/>
</dbReference>
<proteinExistence type="predicted"/>